<gene>
    <name evidence="15" type="ordered locus">PAS_chr4_0728</name>
</gene>
<reference evidence="15 16" key="1">
    <citation type="journal article" date="2009" name="Nat. Biotechnol.">
        <title>Genome sequence of the recombinant protein production host Pichia pastoris.</title>
        <authorList>
            <person name="De Schutter K."/>
            <person name="Lin Y.C."/>
            <person name="Tiels P."/>
            <person name="Van Hecke A."/>
            <person name="Glinka S."/>
            <person name="Weber-Lehmann J."/>
            <person name="Rouze P."/>
            <person name="Van de Peer Y."/>
            <person name="Callewaert N."/>
        </authorList>
    </citation>
    <scope>NUCLEOTIDE SEQUENCE [LARGE SCALE GENOMIC DNA]</scope>
    <source>
        <strain evidence="16">GS115 / ATCC 20864</strain>
    </source>
</reference>
<keyword evidence="3" id="KW-0690">Ribosome biogenesis</keyword>
<evidence type="ECO:0000256" key="8">
    <source>
        <dbReference type="ARBA" id="ARBA00022884"/>
    </source>
</evidence>
<dbReference type="InterPro" id="IPR050079">
    <property type="entry name" value="DEAD_box_RNA_helicase"/>
</dbReference>
<dbReference type="OrthoDB" id="4310724at2759"/>
<dbReference type="Pfam" id="PF00271">
    <property type="entry name" value="Helicase_C"/>
    <property type="match status" value="1"/>
</dbReference>
<dbReference type="Proteomes" id="UP000000314">
    <property type="component" value="Chromosome 4"/>
</dbReference>
<dbReference type="Pfam" id="PF00270">
    <property type="entry name" value="DEAD"/>
    <property type="match status" value="1"/>
</dbReference>
<dbReference type="KEGG" id="ppa:PAS_chr4_0728"/>
<name>C4R8R5_KOMPG</name>
<evidence type="ECO:0000256" key="9">
    <source>
        <dbReference type="ARBA" id="ARBA00023242"/>
    </source>
</evidence>
<sequence>MKPKEKLRSKKGHSKKQRKDNFKSSVVKPKAVIKRPTGKLVSASSLKWKPVEIPETLDDFQGLFGVEEIDGVGVVIKNGEIKFEVKEDHENETVKDTDQMSDDDEVFQDAESLDGREDDQNEPENFELDSVSTEKVPESTPGVKSNKKVKRKDVKEVKKDEDQEDLEDAGSEQVPMEEDGHFKFSQMKMPEDVDLPLWPEGLSPFVRQSLSILGFNEPTPIQNEAIPLAISGKDIIGKAITGSGKTLAYGIPLIEKYLTRESRSKQAPPAGIVFAPTRELAHQVVKHLKEIAKDSPLTEHGVISVTGGLSIQRQQRLLDYGPGIIVATPGRFLELLESSNELATRLASVEVLVLDEADRLLQDGHFDELEKILSSLKKMRPHNIQRWQTLVFSATFSKELFGKLGSKYRWNEDQGLAEDEQIIELLGKRLRFRQKPTLVDTNPTEVVTNQVREALIECGATERDLHLYYFMMMYPGTTLVFANSIDAVRRLVPFLQNLGIPAFGLHSSMIQKQRLRAIERFTQASKSNKHAVLIATDVAARGLDISGIQHVVHYHLPRTADTYVHRTGRTGRAGKEGVAVILCSPKEASGPLRRLKRALAKTAHKKHTEEIQLLPIDQAIMSQLNPRVQLAAQLADATVTSDGARKEKDWVRLAAEELGVDDLDNLQEDDYLKRDRKRREGKTLSQKEMNEKRYKLEQLLQTTIRKDSRRSYLTGGSYNLADVLLKGKGHQEIVGQEKVDVLTFLKKKAENKKKSSKA</sequence>
<feature type="compositionally biased region" description="Basic residues" evidence="12">
    <location>
        <begin position="7"/>
        <end position="18"/>
    </location>
</feature>
<dbReference type="InterPro" id="IPR011545">
    <property type="entry name" value="DEAD/DEAH_box_helicase_dom"/>
</dbReference>
<dbReference type="SMART" id="SM00487">
    <property type="entry name" value="DEXDc"/>
    <property type="match status" value="1"/>
</dbReference>
<keyword evidence="9" id="KW-0539">Nucleus</keyword>
<dbReference type="SMART" id="SM00490">
    <property type="entry name" value="HELICc"/>
    <property type="match status" value="1"/>
</dbReference>
<evidence type="ECO:0000256" key="1">
    <source>
        <dbReference type="ARBA" id="ARBA00004604"/>
    </source>
</evidence>
<dbReference type="GO" id="GO:0016787">
    <property type="term" value="F:hydrolase activity"/>
    <property type="evidence" value="ECO:0007669"/>
    <property type="project" value="UniProtKB-KW"/>
</dbReference>
<comment type="similarity">
    <text evidence="11">Belongs to the DEAD box helicase family.</text>
</comment>
<dbReference type="PANTHER" id="PTHR47959:SF1">
    <property type="entry name" value="ATP-DEPENDENT RNA HELICASE DBPA"/>
    <property type="match status" value="1"/>
</dbReference>
<evidence type="ECO:0000256" key="2">
    <source>
        <dbReference type="ARBA" id="ARBA00012552"/>
    </source>
</evidence>
<evidence type="ECO:0000256" key="6">
    <source>
        <dbReference type="ARBA" id="ARBA00022806"/>
    </source>
</evidence>
<evidence type="ECO:0000256" key="12">
    <source>
        <dbReference type="SAM" id="MobiDB-lite"/>
    </source>
</evidence>
<feature type="region of interest" description="Disordered" evidence="12">
    <location>
        <begin position="85"/>
        <end position="174"/>
    </location>
</feature>
<evidence type="ECO:0000256" key="5">
    <source>
        <dbReference type="ARBA" id="ARBA00022801"/>
    </source>
</evidence>
<keyword evidence="7 11" id="KW-0067">ATP-binding</keyword>
<dbReference type="PROSITE" id="PS51192">
    <property type="entry name" value="HELICASE_ATP_BIND_1"/>
    <property type="match status" value="1"/>
</dbReference>
<dbReference type="CDD" id="cd18787">
    <property type="entry name" value="SF2_C_DEAD"/>
    <property type="match status" value="1"/>
</dbReference>
<dbReference type="OMA" id="YYFVERY"/>
<feature type="region of interest" description="Disordered" evidence="12">
    <location>
        <begin position="1"/>
        <end position="30"/>
    </location>
</feature>
<evidence type="ECO:0000256" key="4">
    <source>
        <dbReference type="ARBA" id="ARBA00022741"/>
    </source>
</evidence>
<dbReference type="STRING" id="644223.C4R8R5"/>
<feature type="compositionally biased region" description="Basic and acidic residues" evidence="12">
    <location>
        <begin position="85"/>
        <end position="98"/>
    </location>
</feature>
<evidence type="ECO:0000259" key="13">
    <source>
        <dbReference type="PROSITE" id="PS51192"/>
    </source>
</evidence>
<evidence type="ECO:0000256" key="10">
    <source>
        <dbReference type="ARBA" id="ARBA00047984"/>
    </source>
</evidence>
<dbReference type="GO" id="GO:0005829">
    <property type="term" value="C:cytosol"/>
    <property type="evidence" value="ECO:0007669"/>
    <property type="project" value="TreeGrafter"/>
</dbReference>
<dbReference type="PROSITE" id="PS51194">
    <property type="entry name" value="HELICASE_CTER"/>
    <property type="match status" value="1"/>
</dbReference>
<keyword evidence="5 11" id="KW-0378">Hydrolase</keyword>
<evidence type="ECO:0000256" key="3">
    <source>
        <dbReference type="ARBA" id="ARBA00022517"/>
    </source>
</evidence>
<dbReference type="GO" id="GO:0003724">
    <property type="term" value="F:RNA helicase activity"/>
    <property type="evidence" value="ECO:0007669"/>
    <property type="project" value="UniProtKB-EC"/>
</dbReference>
<dbReference type="RefSeq" id="XP_002494169.1">
    <property type="nucleotide sequence ID" value="XM_002494124.1"/>
</dbReference>
<dbReference type="EC" id="3.6.4.13" evidence="2"/>
<dbReference type="GO" id="GO:0005730">
    <property type="term" value="C:nucleolus"/>
    <property type="evidence" value="ECO:0007669"/>
    <property type="project" value="UniProtKB-SubCell"/>
</dbReference>
<evidence type="ECO:0000259" key="14">
    <source>
        <dbReference type="PROSITE" id="PS51194"/>
    </source>
</evidence>
<dbReference type="SMR" id="C4R8R5"/>
<dbReference type="HOGENOM" id="CLU_003041_13_0_1"/>
<dbReference type="GO" id="GO:0003723">
    <property type="term" value="F:RNA binding"/>
    <property type="evidence" value="ECO:0007669"/>
    <property type="project" value="UniProtKB-KW"/>
</dbReference>
<dbReference type="AlphaFoldDB" id="C4R8R5"/>
<evidence type="ECO:0000313" key="16">
    <source>
        <dbReference type="Proteomes" id="UP000000314"/>
    </source>
</evidence>
<dbReference type="Gene3D" id="3.40.50.300">
    <property type="entry name" value="P-loop containing nucleotide triphosphate hydrolases"/>
    <property type="match status" value="2"/>
</dbReference>
<keyword evidence="8" id="KW-0694">RNA-binding</keyword>
<dbReference type="PANTHER" id="PTHR47959">
    <property type="entry name" value="ATP-DEPENDENT RNA HELICASE RHLE-RELATED"/>
    <property type="match status" value="1"/>
</dbReference>
<proteinExistence type="inferred from homology"/>
<feature type="domain" description="Helicase C-terminal" evidence="14">
    <location>
        <begin position="466"/>
        <end position="619"/>
    </location>
</feature>
<dbReference type="GeneID" id="8200623"/>
<dbReference type="InterPro" id="IPR000629">
    <property type="entry name" value="RNA-helicase_DEAD-box_CS"/>
</dbReference>
<dbReference type="CDD" id="cd17946">
    <property type="entry name" value="DEADc_DDX24"/>
    <property type="match status" value="1"/>
</dbReference>
<dbReference type="InterPro" id="IPR014001">
    <property type="entry name" value="Helicase_ATP-bd"/>
</dbReference>
<keyword evidence="4 11" id="KW-0547">Nucleotide-binding</keyword>
<evidence type="ECO:0000313" key="15">
    <source>
        <dbReference type="EMBL" id="CAY71990.1"/>
    </source>
</evidence>
<dbReference type="PROSITE" id="PS00039">
    <property type="entry name" value="DEAD_ATP_HELICASE"/>
    <property type="match status" value="1"/>
</dbReference>
<dbReference type="GO" id="GO:0005524">
    <property type="term" value="F:ATP binding"/>
    <property type="evidence" value="ECO:0007669"/>
    <property type="project" value="UniProtKB-KW"/>
</dbReference>
<feature type="compositionally biased region" description="Acidic residues" evidence="12">
    <location>
        <begin position="99"/>
        <end position="127"/>
    </location>
</feature>
<evidence type="ECO:0000256" key="7">
    <source>
        <dbReference type="ARBA" id="ARBA00022840"/>
    </source>
</evidence>
<dbReference type="GO" id="GO:0000463">
    <property type="term" value="P:maturation of LSU-rRNA from tricistronic rRNA transcript (SSU-rRNA, 5.8S rRNA, LSU-rRNA)"/>
    <property type="evidence" value="ECO:0007669"/>
    <property type="project" value="EnsemblFungi"/>
</dbReference>
<dbReference type="InterPro" id="IPR027417">
    <property type="entry name" value="P-loop_NTPase"/>
</dbReference>
<dbReference type="GO" id="GO:0000466">
    <property type="term" value="P:maturation of 5.8S rRNA from tricistronic rRNA transcript (SSU-rRNA, 5.8S rRNA, LSU-rRNA)"/>
    <property type="evidence" value="ECO:0007669"/>
    <property type="project" value="EnsemblFungi"/>
</dbReference>
<organism evidence="15 16">
    <name type="scientific">Komagataella phaffii (strain GS115 / ATCC 20864)</name>
    <name type="common">Yeast</name>
    <name type="synonym">Pichia pastoris</name>
    <dbReference type="NCBI Taxonomy" id="644223"/>
    <lineage>
        <taxon>Eukaryota</taxon>
        <taxon>Fungi</taxon>
        <taxon>Dikarya</taxon>
        <taxon>Ascomycota</taxon>
        <taxon>Saccharomycotina</taxon>
        <taxon>Pichiomycetes</taxon>
        <taxon>Pichiales</taxon>
        <taxon>Pichiaceae</taxon>
        <taxon>Komagataella</taxon>
    </lineage>
</organism>
<keyword evidence="16" id="KW-1185">Reference proteome</keyword>
<dbReference type="FunCoup" id="C4R8R5">
    <property type="interactions" value="971"/>
</dbReference>
<accession>C4R8R5</accession>
<dbReference type="SUPFAM" id="SSF52540">
    <property type="entry name" value="P-loop containing nucleoside triphosphate hydrolases"/>
    <property type="match status" value="1"/>
</dbReference>
<feature type="domain" description="Helicase ATP-binding" evidence="13">
    <location>
        <begin position="226"/>
        <end position="399"/>
    </location>
</feature>
<protein>
    <recommendedName>
        <fullName evidence="2">RNA helicase</fullName>
        <ecNumber evidence="2">3.6.4.13</ecNumber>
    </recommendedName>
</protein>
<dbReference type="EMBL" id="FN392322">
    <property type="protein sequence ID" value="CAY71990.1"/>
    <property type="molecule type" value="Genomic_DNA"/>
</dbReference>
<comment type="subcellular location">
    <subcellularLocation>
        <location evidence="1">Nucleus</location>
        <location evidence="1">Nucleolus</location>
    </subcellularLocation>
</comment>
<dbReference type="InParanoid" id="C4R8R5"/>
<evidence type="ECO:0000256" key="11">
    <source>
        <dbReference type="RuleBase" id="RU000492"/>
    </source>
</evidence>
<keyword evidence="6 11" id="KW-0347">Helicase</keyword>
<dbReference type="eggNOG" id="KOG0347">
    <property type="taxonomic scope" value="Eukaryota"/>
</dbReference>
<comment type="catalytic activity">
    <reaction evidence="10">
        <text>ATP + H2O = ADP + phosphate + H(+)</text>
        <dbReference type="Rhea" id="RHEA:13065"/>
        <dbReference type="ChEBI" id="CHEBI:15377"/>
        <dbReference type="ChEBI" id="CHEBI:15378"/>
        <dbReference type="ChEBI" id="CHEBI:30616"/>
        <dbReference type="ChEBI" id="CHEBI:43474"/>
        <dbReference type="ChEBI" id="CHEBI:456216"/>
        <dbReference type="EC" id="3.6.4.13"/>
    </reaction>
</comment>
<dbReference type="InterPro" id="IPR001650">
    <property type="entry name" value="Helicase_C-like"/>
</dbReference>